<dbReference type="EMBL" id="PKSG01000034">
    <property type="protein sequence ID" value="POR39509.1"/>
    <property type="molecule type" value="Genomic_DNA"/>
</dbReference>
<feature type="region of interest" description="Disordered" evidence="1">
    <location>
        <begin position="1"/>
        <end position="30"/>
    </location>
</feature>
<dbReference type="Proteomes" id="UP000237481">
    <property type="component" value="Unassembled WGS sequence"/>
</dbReference>
<accession>A0A2S4LAP2</accession>
<dbReference type="AlphaFoldDB" id="A0A2S4LAP2"/>
<evidence type="ECO:0000313" key="2">
    <source>
        <dbReference type="EMBL" id="POR39509.1"/>
    </source>
</evidence>
<reference evidence="2 3" key="1">
    <citation type="submission" date="2018-01" db="EMBL/GenBank/DDBJ databases">
        <title>Harnessing the power of phylogenomics to disentangle the directionality and signatures of interkingdom host jumping in the parasitic fungal genus Tolypocladium.</title>
        <authorList>
            <person name="Quandt C.A."/>
            <person name="Patterson W."/>
            <person name="Spatafora J.W."/>
        </authorList>
    </citation>
    <scope>NUCLEOTIDE SEQUENCE [LARGE SCALE GENOMIC DNA]</scope>
    <source>
        <strain evidence="2 3">NRBC 100945</strain>
    </source>
</reference>
<gene>
    <name evidence="2" type="ORF">TPAR_00304</name>
</gene>
<sequence length="169" mass="18613">MLMGHDPREGNMKSTTRQPSMPTPVPMDRTPESTIKFEVTRHSIGVDLSKSVTQQRLISTHRLHPPGNGGLWLVADAVEAQLSMDFAISWIASWPGELTRLVQSPCGCIVRESLPWPGAVQDRAWAQRAESGTRRIRAGTRDRADLAGGKRVAVVPPWGPRWSGWSRGG</sequence>
<protein>
    <submittedName>
        <fullName evidence="2">Uncharacterized protein</fullName>
    </submittedName>
</protein>
<dbReference type="OrthoDB" id="9993796at2759"/>
<proteinExistence type="predicted"/>
<comment type="caution">
    <text evidence="2">The sequence shown here is derived from an EMBL/GenBank/DDBJ whole genome shotgun (WGS) entry which is preliminary data.</text>
</comment>
<keyword evidence="3" id="KW-1185">Reference proteome</keyword>
<evidence type="ECO:0000256" key="1">
    <source>
        <dbReference type="SAM" id="MobiDB-lite"/>
    </source>
</evidence>
<organism evidence="2 3">
    <name type="scientific">Tolypocladium paradoxum</name>
    <dbReference type="NCBI Taxonomy" id="94208"/>
    <lineage>
        <taxon>Eukaryota</taxon>
        <taxon>Fungi</taxon>
        <taxon>Dikarya</taxon>
        <taxon>Ascomycota</taxon>
        <taxon>Pezizomycotina</taxon>
        <taxon>Sordariomycetes</taxon>
        <taxon>Hypocreomycetidae</taxon>
        <taxon>Hypocreales</taxon>
        <taxon>Ophiocordycipitaceae</taxon>
        <taxon>Tolypocladium</taxon>
    </lineage>
</organism>
<name>A0A2S4LAP2_9HYPO</name>
<evidence type="ECO:0000313" key="3">
    <source>
        <dbReference type="Proteomes" id="UP000237481"/>
    </source>
</evidence>
<feature type="compositionally biased region" description="Basic and acidic residues" evidence="1">
    <location>
        <begin position="1"/>
        <end position="11"/>
    </location>
</feature>